<feature type="transmembrane region" description="Helical" evidence="7">
    <location>
        <begin position="284"/>
        <end position="305"/>
    </location>
</feature>
<dbReference type="InterPro" id="IPR005532">
    <property type="entry name" value="SUMF_dom"/>
</dbReference>
<dbReference type="PROSITE" id="PS00108">
    <property type="entry name" value="PROTEIN_KINASE_ST"/>
    <property type="match status" value="1"/>
</dbReference>
<evidence type="ECO:0000256" key="2">
    <source>
        <dbReference type="ARBA" id="ARBA00022527"/>
    </source>
</evidence>
<evidence type="ECO:0000259" key="8">
    <source>
        <dbReference type="PROSITE" id="PS50011"/>
    </source>
</evidence>
<sequence length="793" mass="91536">MDVWLGKTFGKYQVKKFIGKGTIGSVYQAEHIESKKIFAIKIFDLRLSHSLRQKLHLLDEAKTLQHDNIVKIYERGESHSTFYMIMEYIEGKSLYALIEEKKRLSSRHVLSIAKGIAKALVYSHKQGIVHRDIKPTNIIITKDQKIKITDFGMAKIVNSVSDISQLDKIISTVFYVSPEQAMGVKKIDSRTDFYSLGITLYQALTGQIPYPGRTPLQVLQQHISSPLPKMNKLHSDIPLEMEKIVVKLTAKKREERYQTAEQVLEAIAVCNTKITRRKETFSALPTWAVSGLVFFVLFFVSFTLAKKMLKAPENQQKETQFSIEKIEIQNSLQQDKDNFSKDSMMCLEIYWSVTYLSQKELSKIFTIVFEGRNLNPITQNLGEAQIGQQYHKYCVSLHNFAYGSHTVRAGFIIGNIVRQKQVSFTIPPPVKKVRHIQITPKKITLVPQSLYKFSYQLTDENNDVVKTTKPIRWTVDNGSIDNGVYTAGQNEGTFRVTVSCPSYNIKDSAIVVVEKNKDSKRSGWFGERMPKGMVKASTRGEYIWQKDQSVMAFVPAGKFWLGSNYQENEMPVQQVYLDSFYVDKYEVSQKQYRNFCKATKRKCPPQPKWSSPDHPIVNISWQEAQKYARWAQKRLPSEREWEKVAKGGFYIPDWKTDKASIPLMLNPRPRRAYPWGDQLPNEHGIYRCNYVSNNKWGERHLDGYKRGAPVFAFSRWKSPYGCVNLSGNVWEWCADLYRDNHSSKPHKKPHTKYVVRGGSWYNHSKGCRTTRRHHGLVNQKSEFIGIRFCKSAQ</sequence>
<dbReference type="EC" id="2.7.11.1" evidence="1"/>
<evidence type="ECO:0000256" key="5">
    <source>
        <dbReference type="ARBA" id="ARBA00022777"/>
    </source>
</evidence>
<dbReference type="Gene3D" id="1.10.510.10">
    <property type="entry name" value="Transferase(Phosphotransferase) domain 1"/>
    <property type="match status" value="1"/>
</dbReference>
<protein>
    <recommendedName>
        <fullName evidence="1">non-specific serine/threonine protein kinase</fullName>
        <ecNumber evidence="1">2.7.11.1</ecNumber>
    </recommendedName>
</protein>
<keyword evidence="5 9" id="KW-0418">Kinase</keyword>
<dbReference type="CDD" id="cd14014">
    <property type="entry name" value="STKc_PknB_like"/>
    <property type="match status" value="1"/>
</dbReference>
<keyword evidence="7" id="KW-1133">Transmembrane helix</keyword>
<dbReference type="KEGG" id="uam:UABAM_04044"/>
<gene>
    <name evidence="9" type="ORF">UABAM_04044</name>
</gene>
<evidence type="ECO:0000256" key="6">
    <source>
        <dbReference type="ARBA" id="ARBA00022840"/>
    </source>
</evidence>
<keyword evidence="4" id="KW-0547">Nucleotide-binding</keyword>
<evidence type="ECO:0000256" key="4">
    <source>
        <dbReference type="ARBA" id="ARBA00022741"/>
    </source>
</evidence>
<evidence type="ECO:0000313" key="10">
    <source>
        <dbReference type="Proteomes" id="UP000326354"/>
    </source>
</evidence>
<dbReference type="SUPFAM" id="SSF56112">
    <property type="entry name" value="Protein kinase-like (PK-like)"/>
    <property type="match status" value="1"/>
</dbReference>
<organism evidence="9 10">
    <name type="scientific">Uabimicrobium amorphum</name>
    <dbReference type="NCBI Taxonomy" id="2596890"/>
    <lineage>
        <taxon>Bacteria</taxon>
        <taxon>Pseudomonadati</taxon>
        <taxon>Planctomycetota</taxon>
        <taxon>Candidatus Uabimicrobiia</taxon>
        <taxon>Candidatus Uabimicrobiales</taxon>
        <taxon>Candidatus Uabimicrobiaceae</taxon>
        <taxon>Candidatus Uabimicrobium</taxon>
    </lineage>
</organism>
<dbReference type="SUPFAM" id="SSF56436">
    <property type="entry name" value="C-type lectin-like"/>
    <property type="match status" value="1"/>
</dbReference>
<keyword evidence="6" id="KW-0067">ATP-binding</keyword>
<dbReference type="Gene3D" id="3.90.1580.10">
    <property type="entry name" value="paralog of FGE (formylglycine-generating enzyme)"/>
    <property type="match status" value="1"/>
</dbReference>
<dbReference type="Pfam" id="PF00069">
    <property type="entry name" value="Pkinase"/>
    <property type="match status" value="1"/>
</dbReference>
<evidence type="ECO:0000313" key="9">
    <source>
        <dbReference type="EMBL" id="BBM85670.1"/>
    </source>
</evidence>
<keyword evidence="10" id="KW-1185">Reference proteome</keyword>
<evidence type="ECO:0000256" key="7">
    <source>
        <dbReference type="SAM" id="Phobius"/>
    </source>
</evidence>
<reference evidence="9 10" key="1">
    <citation type="submission" date="2019-08" db="EMBL/GenBank/DDBJ databases">
        <title>Complete genome sequence of Candidatus Uab amorphum.</title>
        <authorList>
            <person name="Shiratori T."/>
            <person name="Suzuki S."/>
            <person name="Kakizawa Y."/>
            <person name="Ishida K."/>
        </authorList>
    </citation>
    <scope>NUCLEOTIDE SEQUENCE [LARGE SCALE GENOMIC DNA]</scope>
    <source>
        <strain evidence="9 10">SRT547</strain>
    </source>
</reference>
<dbReference type="PANTHER" id="PTHR23150">
    <property type="entry name" value="SULFATASE MODIFYING FACTOR 1, 2"/>
    <property type="match status" value="1"/>
</dbReference>
<dbReference type="InterPro" id="IPR008271">
    <property type="entry name" value="Ser/Thr_kinase_AS"/>
</dbReference>
<keyword evidence="2" id="KW-0723">Serine/threonine-protein kinase</keyword>
<keyword evidence="3" id="KW-0808">Transferase</keyword>
<dbReference type="InterPro" id="IPR011009">
    <property type="entry name" value="Kinase-like_dom_sf"/>
</dbReference>
<accession>A0A5S9IR71</accession>
<dbReference type="PANTHER" id="PTHR23150:SF19">
    <property type="entry name" value="FORMYLGLYCINE-GENERATING ENZYME"/>
    <property type="match status" value="1"/>
</dbReference>
<dbReference type="EMBL" id="AP019860">
    <property type="protein sequence ID" value="BBM85670.1"/>
    <property type="molecule type" value="Genomic_DNA"/>
</dbReference>
<dbReference type="Pfam" id="PF03781">
    <property type="entry name" value="FGE-sulfatase"/>
    <property type="match status" value="1"/>
</dbReference>
<dbReference type="FunFam" id="1.10.510.10:FF:000021">
    <property type="entry name" value="Serine/threonine protein kinase"/>
    <property type="match status" value="1"/>
</dbReference>
<dbReference type="PROSITE" id="PS50011">
    <property type="entry name" value="PROTEIN_KINASE_DOM"/>
    <property type="match status" value="1"/>
</dbReference>
<dbReference type="GO" id="GO:0120147">
    <property type="term" value="F:formylglycine-generating oxidase activity"/>
    <property type="evidence" value="ECO:0007669"/>
    <property type="project" value="TreeGrafter"/>
</dbReference>
<dbReference type="InterPro" id="IPR042095">
    <property type="entry name" value="SUMF_sf"/>
</dbReference>
<dbReference type="InterPro" id="IPR000719">
    <property type="entry name" value="Prot_kinase_dom"/>
</dbReference>
<keyword evidence="7" id="KW-0812">Transmembrane</keyword>
<evidence type="ECO:0000256" key="1">
    <source>
        <dbReference type="ARBA" id="ARBA00012513"/>
    </source>
</evidence>
<dbReference type="InterPro" id="IPR051043">
    <property type="entry name" value="Sulfatase_Mod_Factor_Kinase"/>
</dbReference>
<dbReference type="Proteomes" id="UP000326354">
    <property type="component" value="Chromosome"/>
</dbReference>
<feature type="domain" description="Protein kinase" evidence="8">
    <location>
        <begin position="12"/>
        <end position="268"/>
    </location>
</feature>
<proteinExistence type="predicted"/>
<dbReference type="RefSeq" id="WP_173013441.1">
    <property type="nucleotide sequence ID" value="NZ_AP019860.1"/>
</dbReference>
<dbReference type="SMART" id="SM00220">
    <property type="entry name" value="S_TKc"/>
    <property type="match status" value="1"/>
</dbReference>
<evidence type="ECO:0000256" key="3">
    <source>
        <dbReference type="ARBA" id="ARBA00022679"/>
    </source>
</evidence>
<dbReference type="GO" id="GO:0004674">
    <property type="term" value="F:protein serine/threonine kinase activity"/>
    <property type="evidence" value="ECO:0007669"/>
    <property type="project" value="UniProtKB-KW"/>
</dbReference>
<dbReference type="AlphaFoldDB" id="A0A5S9IR71"/>
<name>A0A5S9IR71_UABAM</name>
<keyword evidence="7" id="KW-0472">Membrane</keyword>
<dbReference type="GO" id="GO:0005524">
    <property type="term" value="F:ATP binding"/>
    <property type="evidence" value="ECO:0007669"/>
    <property type="project" value="UniProtKB-KW"/>
</dbReference>
<dbReference type="InterPro" id="IPR016187">
    <property type="entry name" value="CTDL_fold"/>
</dbReference>